<protein>
    <submittedName>
        <fullName evidence="2">Holin</fullName>
    </submittedName>
</protein>
<gene>
    <name evidence="2" type="ORF">IAA52_08085</name>
</gene>
<comment type="caution">
    <text evidence="2">The sequence shown here is derived from an EMBL/GenBank/DDBJ whole genome shotgun (WGS) entry which is preliminary data.</text>
</comment>
<dbReference type="AlphaFoldDB" id="A0A9D1CWW3"/>
<feature type="transmembrane region" description="Helical" evidence="1">
    <location>
        <begin position="6"/>
        <end position="25"/>
    </location>
</feature>
<reference evidence="2" key="2">
    <citation type="journal article" date="2021" name="PeerJ">
        <title>Extensive microbial diversity within the chicken gut microbiome revealed by metagenomics and culture.</title>
        <authorList>
            <person name="Gilroy R."/>
            <person name="Ravi A."/>
            <person name="Getino M."/>
            <person name="Pursley I."/>
            <person name="Horton D.L."/>
            <person name="Alikhan N.F."/>
            <person name="Baker D."/>
            <person name="Gharbi K."/>
            <person name="Hall N."/>
            <person name="Watson M."/>
            <person name="Adriaenssens E.M."/>
            <person name="Foster-Nyarko E."/>
            <person name="Jarju S."/>
            <person name="Secka A."/>
            <person name="Antonio M."/>
            <person name="Oren A."/>
            <person name="Chaudhuri R.R."/>
            <person name="La Ragione R."/>
            <person name="Hildebrand F."/>
            <person name="Pallen M.J."/>
        </authorList>
    </citation>
    <scope>NUCLEOTIDE SEQUENCE</scope>
    <source>
        <strain evidence="2">ChiSjej6B24-2974</strain>
    </source>
</reference>
<organism evidence="2 3">
    <name type="scientific">Candidatus Pullichristensenella stercorigallinarum</name>
    <dbReference type="NCBI Taxonomy" id="2840909"/>
    <lineage>
        <taxon>Bacteria</taxon>
        <taxon>Bacillati</taxon>
        <taxon>Bacillota</taxon>
        <taxon>Clostridia</taxon>
        <taxon>Candidatus Pullichristensenella</taxon>
    </lineage>
</organism>
<proteinExistence type="predicted"/>
<evidence type="ECO:0000256" key="1">
    <source>
        <dbReference type="SAM" id="Phobius"/>
    </source>
</evidence>
<evidence type="ECO:0000313" key="2">
    <source>
        <dbReference type="EMBL" id="HIQ83048.1"/>
    </source>
</evidence>
<evidence type="ECO:0000313" key="3">
    <source>
        <dbReference type="Proteomes" id="UP000824260"/>
    </source>
</evidence>
<dbReference type="InterPro" id="IPR010026">
    <property type="entry name" value="Phage_holin_LL-H"/>
</dbReference>
<dbReference type="Proteomes" id="UP000824260">
    <property type="component" value="Unassembled WGS sequence"/>
</dbReference>
<dbReference type="Pfam" id="PF09682">
    <property type="entry name" value="Phage_holin_6_1"/>
    <property type="match status" value="1"/>
</dbReference>
<keyword evidence="1" id="KW-1133">Transmembrane helix</keyword>
<sequence>MNIDLTPIFQAIIALLAALVTYKLVPWIKSKTTAEQQALLTATVRTLVYAAEQLYGAGKGAEKFDYVVGELEKRGFTADRAQIEAAVAEQFNLVYTTTEEIEEETDDNINADKKHQ</sequence>
<keyword evidence="1" id="KW-0812">Transmembrane</keyword>
<accession>A0A9D1CWW3</accession>
<dbReference type="EMBL" id="DVFZ01000082">
    <property type="protein sequence ID" value="HIQ83048.1"/>
    <property type="molecule type" value="Genomic_DNA"/>
</dbReference>
<keyword evidence="1" id="KW-0472">Membrane</keyword>
<name>A0A9D1CWW3_9FIRM</name>
<reference evidence="2" key="1">
    <citation type="submission" date="2020-10" db="EMBL/GenBank/DDBJ databases">
        <authorList>
            <person name="Gilroy R."/>
        </authorList>
    </citation>
    <scope>NUCLEOTIDE SEQUENCE</scope>
    <source>
        <strain evidence="2">ChiSjej6B24-2974</strain>
    </source>
</reference>